<dbReference type="PANTHER" id="PTHR21064">
    <property type="entry name" value="AMINOGLYCOSIDE PHOSPHOTRANSFERASE DOMAIN-CONTAINING PROTEIN-RELATED"/>
    <property type="match status" value="1"/>
</dbReference>
<accession>A0A085JAW6</accession>
<feature type="domain" description="Aminoglycoside phosphotransferase" evidence="2">
    <location>
        <begin position="40"/>
        <end position="269"/>
    </location>
</feature>
<organism evidence="3 4">
    <name type="scientific">Tatumella ptyseos ATCC 33301</name>
    <dbReference type="NCBI Taxonomy" id="1005995"/>
    <lineage>
        <taxon>Bacteria</taxon>
        <taxon>Pseudomonadati</taxon>
        <taxon>Pseudomonadota</taxon>
        <taxon>Gammaproteobacteria</taxon>
        <taxon>Enterobacterales</taxon>
        <taxon>Erwiniaceae</taxon>
        <taxon>Tatumella</taxon>
    </lineage>
</organism>
<dbReference type="EMBL" id="JMPR01000046">
    <property type="protein sequence ID" value="KFD17612.1"/>
    <property type="molecule type" value="Genomic_DNA"/>
</dbReference>
<dbReference type="GO" id="GO:0009088">
    <property type="term" value="P:threonine biosynthetic process"/>
    <property type="evidence" value="ECO:0007669"/>
    <property type="project" value="TreeGrafter"/>
</dbReference>
<gene>
    <name evidence="3" type="ORF">GTPT_3019</name>
</gene>
<evidence type="ECO:0000259" key="2">
    <source>
        <dbReference type="Pfam" id="PF01636"/>
    </source>
</evidence>
<dbReference type="EC" id="2.7.-.-" evidence="3"/>
<dbReference type="Proteomes" id="UP000028602">
    <property type="component" value="Unassembled WGS sequence"/>
</dbReference>
<evidence type="ECO:0000313" key="3">
    <source>
        <dbReference type="EMBL" id="KFD17612.1"/>
    </source>
</evidence>
<dbReference type="SUPFAM" id="SSF56112">
    <property type="entry name" value="Protein kinase-like (PK-like)"/>
    <property type="match status" value="1"/>
</dbReference>
<dbReference type="Gene3D" id="3.90.1200.10">
    <property type="match status" value="1"/>
</dbReference>
<comment type="caution">
    <text evidence="3">The sequence shown here is derived from an EMBL/GenBank/DDBJ whole genome shotgun (WGS) entry which is preliminary data.</text>
</comment>
<dbReference type="InterPro" id="IPR011009">
    <property type="entry name" value="Kinase-like_dom_sf"/>
</dbReference>
<comment type="similarity">
    <text evidence="1">Belongs to the pseudomonas-type ThrB family.</text>
</comment>
<name>A0A085JAW6_9GAMM</name>
<keyword evidence="4" id="KW-1185">Reference proteome</keyword>
<reference evidence="3 4" key="1">
    <citation type="submission" date="2014-05" db="EMBL/GenBank/DDBJ databases">
        <title>ATOL: Assembling a taxonomically balanced genome-scale reconstruction of the evolutionary history of the Enterobacteriaceae.</title>
        <authorList>
            <person name="Plunkett G.III."/>
            <person name="Neeno-Eckwall E.C."/>
            <person name="Glasner J.D."/>
            <person name="Perna N.T."/>
        </authorList>
    </citation>
    <scope>NUCLEOTIDE SEQUENCE [LARGE SCALE GENOMIC DNA]</scope>
    <source>
        <strain evidence="3 4">ATCC 33301</strain>
    </source>
</reference>
<dbReference type="Pfam" id="PF01636">
    <property type="entry name" value="APH"/>
    <property type="match status" value="1"/>
</dbReference>
<dbReference type="RefSeq" id="WP_029989960.1">
    <property type="nucleotide sequence ID" value="NZ_ATMJ01000013.1"/>
</dbReference>
<dbReference type="Gene3D" id="3.30.200.20">
    <property type="entry name" value="Phosphorylase Kinase, domain 1"/>
    <property type="match status" value="1"/>
</dbReference>
<dbReference type="OrthoDB" id="241498at2"/>
<evidence type="ECO:0000256" key="1">
    <source>
        <dbReference type="ARBA" id="ARBA00038240"/>
    </source>
</evidence>
<keyword evidence="3" id="KW-0808">Transferase</keyword>
<dbReference type="AlphaFoldDB" id="A0A085JAW6"/>
<dbReference type="InterPro" id="IPR002575">
    <property type="entry name" value="Aminoglycoside_PTrfase"/>
</dbReference>
<proteinExistence type="inferred from homology"/>
<sequence length="334" mass="38074">MEVKQNDPMTEAQIYRVAHQALSRYPALCQGELSLICRSENATFLLKTADSRYALRLHRADYHQKADILSELLWLDALRESGIEVPEAVKDGEGETVQTVVTGEGSVRHVVIFEWMDGEMPTTNVDPVAFQALGEVTARLHQHSRQWQRPASFQRIIWDHQTMVGDAGHWGRWQDAPRLNREDHALITGAIGNIGRKLSVYGQSADRYGLIHADLRLTNLLHHQGQTRIIDFDDCGFGWYMHDLAAAVSFFEHHPRAGEWIENWLTGYEKIAHVSDEDLAVLPDLLMQRRLQLSAWMGSHAGTDMAKSLEDQWSADTVRLCRRYLETDRWPVGA</sequence>
<dbReference type="GO" id="GO:0004413">
    <property type="term" value="F:homoserine kinase activity"/>
    <property type="evidence" value="ECO:0007669"/>
    <property type="project" value="TreeGrafter"/>
</dbReference>
<evidence type="ECO:0000313" key="4">
    <source>
        <dbReference type="Proteomes" id="UP000028602"/>
    </source>
</evidence>
<dbReference type="PANTHER" id="PTHR21064:SF6">
    <property type="entry name" value="AMINOGLYCOSIDE PHOSPHOTRANSFERASE DOMAIN-CONTAINING PROTEIN"/>
    <property type="match status" value="1"/>
</dbReference>
<protein>
    <submittedName>
        <fullName evidence="3">Aminoglycoside phosphotransferase</fullName>
        <ecNumber evidence="3">2.7.-.-</ecNumber>
    </submittedName>
</protein>
<dbReference type="InterPro" id="IPR050249">
    <property type="entry name" value="Pseudomonas-type_ThrB"/>
</dbReference>
<dbReference type="eggNOG" id="COG2334">
    <property type="taxonomic scope" value="Bacteria"/>
</dbReference>